<keyword evidence="3" id="KW-1185">Reference proteome</keyword>
<reference evidence="2 3" key="1">
    <citation type="journal article" date="2015" name="Genome Biol.">
        <title>Comparative genomics of Steinernema reveals deeply conserved gene regulatory networks.</title>
        <authorList>
            <person name="Dillman A.R."/>
            <person name="Macchietto M."/>
            <person name="Porter C.F."/>
            <person name="Rogers A."/>
            <person name="Williams B."/>
            <person name="Antoshechkin I."/>
            <person name="Lee M.M."/>
            <person name="Goodwin Z."/>
            <person name="Lu X."/>
            <person name="Lewis E.E."/>
            <person name="Goodrich-Blair H."/>
            <person name="Stock S.P."/>
            <person name="Adams B.J."/>
            <person name="Sternberg P.W."/>
            <person name="Mortazavi A."/>
        </authorList>
    </citation>
    <scope>NUCLEOTIDE SEQUENCE [LARGE SCALE GENOMIC DNA]</scope>
    <source>
        <strain evidence="2 3">ALL</strain>
    </source>
</reference>
<dbReference type="EMBL" id="AZBU02000010">
    <property type="protein sequence ID" value="TKR62943.1"/>
    <property type="molecule type" value="Genomic_DNA"/>
</dbReference>
<reference evidence="2 3" key="2">
    <citation type="journal article" date="2019" name="G3 (Bethesda)">
        <title>Hybrid Assembly of the Genome of the Entomopathogenic Nematode Steinernema carpocapsae Identifies the X-Chromosome.</title>
        <authorList>
            <person name="Serra L."/>
            <person name="Macchietto M."/>
            <person name="Macias-Munoz A."/>
            <person name="McGill C.J."/>
            <person name="Rodriguez I.M."/>
            <person name="Rodriguez B."/>
            <person name="Murad R."/>
            <person name="Mortazavi A."/>
        </authorList>
    </citation>
    <scope>NUCLEOTIDE SEQUENCE [LARGE SCALE GENOMIC DNA]</scope>
    <source>
        <strain evidence="2 3">ALL</strain>
    </source>
</reference>
<feature type="region of interest" description="Disordered" evidence="1">
    <location>
        <begin position="135"/>
        <end position="193"/>
    </location>
</feature>
<dbReference type="AlphaFoldDB" id="A0A4U5M3H2"/>
<feature type="compositionally biased region" description="Polar residues" evidence="1">
    <location>
        <begin position="487"/>
        <end position="518"/>
    </location>
</feature>
<protein>
    <submittedName>
        <fullName evidence="2">Uncharacterized protein</fullName>
    </submittedName>
</protein>
<proteinExistence type="predicted"/>
<sequence length="721" mass="81350">MLTVRDLSEASARHFPSEAQMMQAAHKLTNVLFAHMRGGFRVNDRKGEEVLRCPRCSDRLEAMYLDDFVYEDKLTYQRVGWACRGLRDDSCEFPLDMPPEVFWTKRSLQEKREDYTPLPNFHLLPKQYRYLYPSLFPNDGKRRPRRSVDTDDSITEEPAIPAQQKDDQRSIRSDSPASLSSGGARTLSRAGSRMSMCSDISVVSKQKSVEERMTSPERDRFRALRKPVAPLRGNSPCLETIRRELQVNAERSPASAGDKFYLQERNRKFKAAIEKRAKKIVEATSNSVKVKDLDKLISIKGDANHKKVDLFNGPASTLKSLIYMRYATGDFLHAVQRKMTKEGISQPITVMTPAQKRMVANLTTQLQQENLDTRSKNSWLSRTKLGSKRKAADLAEIINDSEDEVSDTESLASKRTKSVLEKYTKKDRTDAASTSKRSTAADIKQTLLSKLQNDMDLAVSSRIGMDLKKLAEKKLPVQGAMPPRIADSSSESQPPVKLQSVTEEPTTVSSEQSTSTANPYHDDLSEIPESMRLSMFEEDPELNALVNRKLKKISQETVIYDPRNNLAIGPEHMLTQMQAYPMQQQQPMMDAGFPQPLGMQAMMEHDYIPSGLAANPNSDLASMQWTYDFAGNDFSQQNLLPIHQNAGEDQFLEPIDMNASMDLAELGALDPVEEEDPFNEVMRSFEPEADEESSQPAFEVPIPQMTTDVWGFAQIDDFGSL</sequence>
<evidence type="ECO:0000313" key="3">
    <source>
        <dbReference type="Proteomes" id="UP000298663"/>
    </source>
</evidence>
<evidence type="ECO:0000256" key="1">
    <source>
        <dbReference type="SAM" id="MobiDB-lite"/>
    </source>
</evidence>
<name>A0A4U5M3H2_STECR</name>
<feature type="compositionally biased region" description="Polar residues" evidence="1">
    <location>
        <begin position="173"/>
        <end position="183"/>
    </location>
</feature>
<comment type="caution">
    <text evidence="2">The sequence shown here is derived from an EMBL/GenBank/DDBJ whole genome shotgun (WGS) entry which is preliminary data.</text>
</comment>
<dbReference type="OrthoDB" id="5835567at2759"/>
<dbReference type="Proteomes" id="UP000298663">
    <property type="component" value="Unassembled WGS sequence"/>
</dbReference>
<accession>A0A4U5M3H2</accession>
<evidence type="ECO:0000313" key="2">
    <source>
        <dbReference type="EMBL" id="TKR62943.1"/>
    </source>
</evidence>
<feature type="region of interest" description="Disordered" evidence="1">
    <location>
        <begin position="478"/>
        <end position="524"/>
    </location>
</feature>
<gene>
    <name evidence="2" type="ORF">L596_026838</name>
</gene>
<organism evidence="2 3">
    <name type="scientific">Steinernema carpocapsae</name>
    <name type="common">Entomopathogenic nematode</name>
    <dbReference type="NCBI Taxonomy" id="34508"/>
    <lineage>
        <taxon>Eukaryota</taxon>
        <taxon>Metazoa</taxon>
        <taxon>Ecdysozoa</taxon>
        <taxon>Nematoda</taxon>
        <taxon>Chromadorea</taxon>
        <taxon>Rhabditida</taxon>
        <taxon>Tylenchina</taxon>
        <taxon>Panagrolaimomorpha</taxon>
        <taxon>Strongyloidoidea</taxon>
        <taxon>Steinernematidae</taxon>
        <taxon>Steinernema</taxon>
    </lineage>
</organism>